<name>A0A2M8LF91_9BACT</name>
<dbReference type="Gene3D" id="1.10.101.10">
    <property type="entry name" value="PGBD-like superfamily/PGBD"/>
    <property type="match status" value="1"/>
</dbReference>
<dbReference type="InterPro" id="IPR036365">
    <property type="entry name" value="PGBD-like_sf"/>
</dbReference>
<organism evidence="3 4">
    <name type="scientific">Candidatus Uhrbacteria bacterium CG10_big_fil_rev_8_21_14_0_10_48_11</name>
    <dbReference type="NCBI Taxonomy" id="1975037"/>
    <lineage>
        <taxon>Bacteria</taxon>
        <taxon>Candidatus Uhriibacteriota</taxon>
    </lineage>
</organism>
<protein>
    <recommendedName>
        <fullName evidence="2">Peptidoglycan binding-like domain-containing protein</fullName>
    </recommendedName>
</protein>
<dbReference type="SUPFAM" id="SSF47090">
    <property type="entry name" value="PGBD-like"/>
    <property type="match status" value="1"/>
</dbReference>
<sequence>MFVIVIYSVYAYPAVAVRRQRFTPLFILATLTATIMSLPFFRSSIRVARNNWQFIALVLFCVSTSIFAAPSFAQTTFPNNTVWKTKDDARVFLLSNSHKRHLSSPNILYSYGFDFGDVKTTNDVTALMAVPNVRVAKTPNSPAVYDISSGYRVPIVSESAFLAAGYSWDEIAVMSELELDSYPAVPQAAPPIVEDTAPMPLTTPNQTTTPADAPLPPIIAKLADARKLLHTATPIYPQQKRIAWTRSLTKGMSGSDVVLLQEALKQLGYFPKTVLANGVFGPTTTASVVAFQKAEGIEAIGVVGPQTREALERHNVVGSNGKVVTSWQDTVPSDREVLLAVWNPSTNDMQTVQVTLTTEDVLIGGALRRIPKAISKTAGFRIDYTSGNGVNVQYTVASPSGYQVLANKFPIFDSGSGTTGTFPPAEEIYVPYSDTFLDPVIVASGRSYLDDVIVTALKELNLQGVHSVTGRGLVGDVVDPDVLRTISLIEHMDTGEFLRATDKGPVLNKVFAILATNREDSYRFAGSSAGALGLAQFIKPTYASIAAHYPSAHLIGDFKKGMADHVNAFKAMALYTDLNQNVLESYAKANLSRNPALFTDAMREVLAAAYNGGATRVRKAIQHFGDNWQVAVSSYYGLRNETKSYLKKFRAVESWLTVS</sequence>
<evidence type="ECO:0000313" key="3">
    <source>
        <dbReference type="EMBL" id="PJE76113.1"/>
    </source>
</evidence>
<dbReference type="Pfam" id="PF01471">
    <property type="entry name" value="PG_binding_1"/>
    <property type="match status" value="1"/>
</dbReference>
<comment type="caution">
    <text evidence="3">The sequence shown here is derived from an EMBL/GenBank/DDBJ whole genome shotgun (WGS) entry which is preliminary data.</text>
</comment>
<reference evidence="3 4" key="1">
    <citation type="submission" date="2017-09" db="EMBL/GenBank/DDBJ databases">
        <title>Depth-based differentiation of microbial function through sediment-hosted aquifers and enrichment of novel symbionts in the deep terrestrial subsurface.</title>
        <authorList>
            <person name="Probst A.J."/>
            <person name="Ladd B."/>
            <person name="Jarett J.K."/>
            <person name="Geller-Mcgrath D.E."/>
            <person name="Sieber C.M."/>
            <person name="Emerson J.B."/>
            <person name="Anantharaman K."/>
            <person name="Thomas B.C."/>
            <person name="Malmstrom R."/>
            <person name="Stieglmeier M."/>
            <person name="Klingl A."/>
            <person name="Woyke T."/>
            <person name="Ryan C.M."/>
            <person name="Banfield J.F."/>
        </authorList>
    </citation>
    <scope>NUCLEOTIDE SEQUENCE [LARGE SCALE GENOMIC DNA]</scope>
    <source>
        <strain evidence="3">CG10_big_fil_rev_8_21_14_0_10_48_11</strain>
    </source>
</reference>
<gene>
    <name evidence="3" type="ORF">COV04_01115</name>
</gene>
<evidence type="ECO:0000256" key="1">
    <source>
        <dbReference type="SAM" id="Phobius"/>
    </source>
</evidence>
<evidence type="ECO:0000259" key="2">
    <source>
        <dbReference type="Pfam" id="PF01471"/>
    </source>
</evidence>
<dbReference type="InterPro" id="IPR023346">
    <property type="entry name" value="Lysozyme-like_dom_sf"/>
</dbReference>
<accession>A0A2M8LF91</accession>
<dbReference type="InterPro" id="IPR036366">
    <property type="entry name" value="PGBDSf"/>
</dbReference>
<dbReference type="Gene3D" id="1.10.530.10">
    <property type="match status" value="1"/>
</dbReference>
<keyword evidence="1" id="KW-1133">Transmembrane helix</keyword>
<feature type="domain" description="Peptidoglycan binding-like" evidence="2">
    <location>
        <begin position="253"/>
        <end position="311"/>
    </location>
</feature>
<feature type="transmembrane region" description="Helical" evidence="1">
    <location>
        <begin position="22"/>
        <end position="41"/>
    </location>
</feature>
<dbReference type="EMBL" id="PFET01000005">
    <property type="protein sequence ID" value="PJE76113.1"/>
    <property type="molecule type" value="Genomic_DNA"/>
</dbReference>
<dbReference type="Proteomes" id="UP000231152">
    <property type="component" value="Unassembled WGS sequence"/>
</dbReference>
<dbReference type="InterPro" id="IPR002477">
    <property type="entry name" value="Peptidoglycan-bd-like"/>
</dbReference>
<keyword evidence="1" id="KW-0812">Transmembrane</keyword>
<evidence type="ECO:0000313" key="4">
    <source>
        <dbReference type="Proteomes" id="UP000231152"/>
    </source>
</evidence>
<keyword evidence="1" id="KW-0472">Membrane</keyword>
<feature type="transmembrane region" description="Helical" evidence="1">
    <location>
        <begin position="53"/>
        <end position="73"/>
    </location>
</feature>
<dbReference type="SUPFAM" id="SSF53955">
    <property type="entry name" value="Lysozyme-like"/>
    <property type="match status" value="1"/>
</dbReference>
<dbReference type="AlphaFoldDB" id="A0A2M8LF91"/>
<proteinExistence type="predicted"/>